<dbReference type="OrthoDB" id="206005at2759"/>
<keyword evidence="3" id="KW-1185">Reference proteome</keyword>
<name>A0A367KL33_RHIST</name>
<dbReference type="EMBL" id="PJQM01001202">
    <property type="protein sequence ID" value="RCI02944.1"/>
    <property type="molecule type" value="Genomic_DNA"/>
</dbReference>
<feature type="transmembrane region" description="Helical" evidence="1">
    <location>
        <begin position="58"/>
        <end position="80"/>
    </location>
</feature>
<keyword evidence="1" id="KW-0812">Transmembrane</keyword>
<dbReference type="AlphaFoldDB" id="A0A367KL33"/>
<feature type="transmembrane region" description="Helical" evidence="1">
    <location>
        <begin position="29"/>
        <end position="46"/>
    </location>
</feature>
<accession>A0A367KL33</accession>
<comment type="caution">
    <text evidence="2">The sequence shown here is derived from an EMBL/GenBank/DDBJ whole genome shotgun (WGS) entry which is preliminary data.</text>
</comment>
<keyword evidence="1" id="KW-0472">Membrane</keyword>
<organism evidence="2 3">
    <name type="scientific">Rhizopus stolonifer</name>
    <name type="common">Rhizopus nigricans</name>
    <dbReference type="NCBI Taxonomy" id="4846"/>
    <lineage>
        <taxon>Eukaryota</taxon>
        <taxon>Fungi</taxon>
        <taxon>Fungi incertae sedis</taxon>
        <taxon>Mucoromycota</taxon>
        <taxon>Mucoromycotina</taxon>
        <taxon>Mucoromycetes</taxon>
        <taxon>Mucorales</taxon>
        <taxon>Mucorineae</taxon>
        <taxon>Rhizopodaceae</taxon>
        <taxon>Rhizopus</taxon>
    </lineage>
</organism>
<dbReference type="Proteomes" id="UP000253551">
    <property type="component" value="Unassembled WGS sequence"/>
</dbReference>
<keyword evidence="1" id="KW-1133">Transmembrane helix</keyword>
<protein>
    <submittedName>
        <fullName evidence="2">Uncharacterized protein</fullName>
    </submittedName>
</protein>
<evidence type="ECO:0000313" key="3">
    <source>
        <dbReference type="Proteomes" id="UP000253551"/>
    </source>
</evidence>
<reference evidence="2 3" key="1">
    <citation type="journal article" date="2018" name="G3 (Bethesda)">
        <title>Phylogenetic and Phylogenomic Definition of Rhizopus Species.</title>
        <authorList>
            <person name="Gryganskyi A.P."/>
            <person name="Golan J."/>
            <person name="Dolatabadi S."/>
            <person name="Mondo S."/>
            <person name="Robb S."/>
            <person name="Idnurm A."/>
            <person name="Muszewska A."/>
            <person name="Steczkiewicz K."/>
            <person name="Masonjones S."/>
            <person name="Liao H.L."/>
            <person name="Gajdeczka M.T."/>
            <person name="Anike F."/>
            <person name="Vuek A."/>
            <person name="Anishchenko I.M."/>
            <person name="Voigt K."/>
            <person name="de Hoog G.S."/>
            <person name="Smith M.E."/>
            <person name="Heitman J."/>
            <person name="Vilgalys R."/>
            <person name="Stajich J.E."/>
        </authorList>
    </citation>
    <scope>NUCLEOTIDE SEQUENCE [LARGE SCALE GENOMIC DNA]</scope>
    <source>
        <strain evidence="2 3">LSU 92-RS-03</strain>
    </source>
</reference>
<evidence type="ECO:0000256" key="1">
    <source>
        <dbReference type="SAM" id="Phobius"/>
    </source>
</evidence>
<sequence>MSTITLNDQLVQIVFGLANLKLDIPLTNVSLPVLDVLFAILIHYSYRQALGVAHSQVGWYQGLLATVVMASGGGSTVAILRGEPIGILKSNEFWAIHCTTYFAMASNPYVYQIVDFLFSVPLVEHIFTLSDSILRALAMVQSGIEGVTANPDLGADKIVAKILCGTLAGCGGGLWIDAFQLNQPQWTFSTPRLLHVASVDMKVSFLTSLFYIVATTPSISEYLNLPLMNVVDAQAWSALLLTSGLVYGSYSNKWAKKVQAIQELNEKTAQEKKTE</sequence>
<gene>
    <name evidence="2" type="ORF">CU098_008232</name>
</gene>
<evidence type="ECO:0000313" key="2">
    <source>
        <dbReference type="EMBL" id="RCI02944.1"/>
    </source>
</evidence>
<proteinExistence type="predicted"/>